<keyword evidence="1" id="KW-0472">Membrane</keyword>
<evidence type="ECO:0000313" key="3">
    <source>
        <dbReference type="EMBL" id="WRO23689.1"/>
    </source>
</evidence>
<feature type="transmembrane region" description="Helical" evidence="1">
    <location>
        <begin position="37"/>
        <end position="57"/>
    </location>
</feature>
<dbReference type="SMART" id="SM00267">
    <property type="entry name" value="GGDEF"/>
    <property type="match status" value="1"/>
</dbReference>
<dbReference type="NCBIfam" id="TIGR00254">
    <property type="entry name" value="GGDEF"/>
    <property type="match status" value="1"/>
</dbReference>
<dbReference type="PROSITE" id="PS50887">
    <property type="entry name" value="GGDEF"/>
    <property type="match status" value="1"/>
</dbReference>
<accession>A0AAU0USS5</accession>
<proteinExistence type="predicted"/>
<feature type="domain" description="GGDEF" evidence="2">
    <location>
        <begin position="94"/>
        <end position="223"/>
    </location>
</feature>
<dbReference type="InterPro" id="IPR000160">
    <property type="entry name" value="GGDEF_dom"/>
</dbReference>
<evidence type="ECO:0000259" key="2">
    <source>
        <dbReference type="PROSITE" id="PS50887"/>
    </source>
</evidence>
<dbReference type="PANTHER" id="PTHR45138:SF9">
    <property type="entry name" value="DIGUANYLATE CYCLASE DGCM-RELATED"/>
    <property type="match status" value="1"/>
</dbReference>
<dbReference type="SUPFAM" id="SSF55073">
    <property type="entry name" value="Nucleotide cyclase"/>
    <property type="match status" value="1"/>
</dbReference>
<dbReference type="Proteomes" id="UP001329915">
    <property type="component" value="Chromosome"/>
</dbReference>
<dbReference type="GO" id="GO:0052621">
    <property type="term" value="F:diguanylate cyclase activity"/>
    <property type="evidence" value="ECO:0007669"/>
    <property type="project" value="TreeGrafter"/>
</dbReference>
<dbReference type="KEGG" id="dbc:MFMK1_003556"/>
<name>A0AAU0USS5_9FIRM</name>
<keyword evidence="1" id="KW-1133">Transmembrane helix</keyword>
<dbReference type="InterPro" id="IPR050469">
    <property type="entry name" value="Diguanylate_Cyclase"/>
</dbReference>
<protein>
    <submittedName>
        <fullName evidence="3">GGDEF domain-containing protein</fullName>
    </submittedName>
</protein>
<organism evidence="3 4">
    <name type="scientific">Metallumcola ferriviriculae</name>
    <dbReference type="NCBI Taxonomy" id="3039180"/>
    <lineage>
        <taxon>Bacteria</taxon>
        <taxon>Bacillati</taxon>
        <taxon>Bacillota</taxon>
        <taxon>Clostridia</taxon>
        <taxon>Neomoorellales</taxon>
        <taxon>Desulfitibacteraceae</taxon>
        <taxon>Metallumcola</taxon>
    </lineage>
</organism>
<feature type="transmembrane region" description="Helical" evidence="1">
    <location>
        <begin position="12"/>
        <end position="31"/>
    </location>
</feature>
<dbReference type="RefSeq" id="WP_366923065.1">
    <property type="nucleotide sequence ID" value="NZ_CP121694.1"/>
</dbReference>
<keyword evidence="4" id="KW-1185">Reference proteome</keyword>
<dbReference type="InterPro" id="IPR043128">
    <property type="entry name" value="Rev_trsase/Diguanyl_cyclase"/>
</dbReference>
<reference evidence="3 4" key="1">
    <citation type="submission" date="2023-04" db="EMBL/GenBank/DDBJ databases">
        <authorList>
            <person name="Hsu D."/>
        </authorList>
    </citation>
    <scope>NUCLEOTIDE SEQUENCE [LARGE SCALE GENOMIC DNA]</scope>
    <source>
        <strain evidence="3 4">MK1</strain>
    </source>
</reference>
<dbReference type="PANTHER" id="PTHR45138">
    <property type="entry name" value="REGULATORY COMPONENTS OF SENSORY TRANSDUCTION SYSTEM"/>
    <property type="match status" value="1"/>
</dbReference>
<dbReference type="FunFam" id="3.30.70.270:FF:000001">
    <property type="entry name" value="Diguanylate cyclase domain protein"/>
    <property type="match status" value="1"/>
</dbReference>
<gene>
    <name evidence="3" type="ORF">MFMK1_003556</name>
</gene>
<evidence type="ECO:0000313" key="4">
    <source>
        <dbReference type="Proteomes" id="UP001329915"/>
    </source>
</evidence>
<dbReference type="EMBL" id="CP121694">
    <property type="protein sequence ID" value="WRO23689.1"/>
    <property type="molecule type" value="Genomic_DNA"/>
</dbReference>
<dbReference type="Pfam" id="PF00990">
    <property type="entry name" value="GGDEF"/>
    <property type="match status" value="1"/>
</dbReference>
<evidence type="ECO:0000256" key="1">
    <source>
        <dbReference type="SAM" id="Phobius"/>
    </source>
</evidence>
<dbReference type="CDD" id="cd01949">
    <property type="entry name" value="GGDEF"/>
    <property type="match status" value="1"/>
</dbReference>
<keyword evidence="1" id="KW-0812">Transmembrane</keyword>
<dbReference type="InterPro" id="IPR029787">
    <property type="entry name" value="Nucleotide_cyclase"/>
</dbReference>
<dbReference type="Gene3D" id="3.30.70.270">
    <property type="match status" value="1"/>
</dbReference>
<dbReference type="AlphaFoldDB" id="A0AAU0USS5"/>
<sequence>MNLLFTEKTSLKMGLLGFVFSVIGYLLEEYIALPRLWVWILSAVVLTFAGCLFGRLIEHLHRGAYTDSLSGLRNRRFLYNKLTVEMERVNRNKTCLSMLMIDIDNFKEINDNYGHLKGDKIIRMLAKAMKSNKRATDTVARLGGDEFIIVLPETDFNGARSVVSRLLKSIAQMKSSPKFSVSIGITSTLDKIEVRKFIKQADSDLYKEKARKKDLGTDYSSAI</sequence>